<dbReference type="Gene3D" id="3.30.70.100">
    <property type="match status" value="1"/>
</dbReference>
<organism evidence="2 3">
    <name type="scientific">Nitrospira japonica</name>
    <dbReference type="NCBI Taxonomy" id="1325564"/>
    <lineage>
        <taxon>Bacteria</taxon>
        <taxon>Pseudomonadati</taxon>
        <taxon>Nitrospirota</taxon>
        <taxon>Nitrospiria</taxon>
        <taxon>Nitrospirales</taxon>
        <taxon>Nitrospiraceae</taxon>
        <taxon>Nitrospira</taxon>
    </lineage>
</organism>
<accession>A0A1W1I4A4</accession>
<dbReference type="SUPFAM" id="SSF54909">
    <property type="entry name" value="Dimeric alpha+beta barrel"/>
    <property type="match status" value="1"/>
</dbReference>
<keyword evidence="2" id="KW-0503">Monooxygenase</keyword>
<dbReference type="KEGG" id="nja:NSJP_1685"/>
<reference evidence="2 3" key="1">
    <citation type="submission" date="2017-03" db="EMBL/GenBank/DDBJ databases">
        <authorList>
            <person name="Afonso C.L."/>
            <person name="Miller P.J."/>
            <person name="Scott M.A."/>
            <person name="Spackman E."/>
            <person name="Goraichik I."/>
            <person name="Dimitrov K.M."/>
            <person name="Suarez D.L."/>
            <person name="Swayne D.E."/>
        </authorList>
    </citation>
    <scope>NUCLEOTIDE SEQUENCE [LARGE SCALE GENOMIC DNA]</scope>
    <source>
        <strain evidence="2">Genome sequencing of Nitrospira japonica strain NJ11</strain>
    </source>
</reference>
<dbReference type="GO" id="GO:0004497">
    <property type="term" value="F:monooxygenase activity"/>
    <property type="evidence" value="ECO:0007669"/>
    <property type="project" value="UniProtKB-KW"/>
</dbReference>
<evidence type="ECO:0000313" key="3">
    <source>
        <dbReference type="Proteomes" id="UP000192042"/>
    </source>
</evidence>
<dbReference type="InterPro" id="IPR011008">
    <property type="entry name" value="Dimeric_a/b-barrel"/>
</dbReference>
<dbReference type="OrthoDB" id="9795593at2"/>
<dbReference type="Pfam" id="PF03992">
    <property type="entry name" value="ABM"/>
    <property type="match status" value="1"/>
</dbReference>
<feature type="domain" description="ABM" evidence="1">
    <location>
        <begin position="3"/>
        <end position="72"/>
    </location>
</feature>
<dbReference type="EMBL" id="LT828648">
    <property type="protein sequence ID" value="SLM47857.1"/>
    <property type="molecule type" value="Genomic_DNA"/>
</dbReference>
<dbReference type="STRING" id="1325564.NSJP_1685"/>
<keyword evidence="2" id="KW-0560">Oxidoreductase</keyword>
<proteinExistence type="predicted"/>
<dbReference type="RefSeq" id="WP_080886328.1">
    <property type="nucleotide sequence ID" value="NZ_LT828648.1"/>
</dbReference>
<evidence type="ECO:0000313" key="2">
    <source>
        <dbReference type="EMBL" id="SLM47857.1"/>
    </source>
</evidence>
<sequence length="98" mass="11334">MAVTLINVFSVPKGQEEAFVKWWEDVKADITSQPGFISGKFHRSLKPDSKFNFINIAIWDNEEIYWKAYEKSVTPMKAKLAQLGVEMVPALYRVAFEY</sequence>
<protein>
    <submittedName>
        <fullName evidence="2">Putative Antibiotic biosynthesis monooxygenase</fullName>
    </submittedName>
</protein>
<gene>
    <name evidence="2" type="ORF">NSJP_1685</name>
</gene>
<dbReference type="AlphaFoldDB" id="A0A1W1I4A4"/>
<dbReference type="Proteomes" id="UP000192042">
    <property type="component" value="Chromosome I"/>
</dbReference>
<evidence type="ECO:0000259" key="1">
    <source>
        <dbReference type="Pfam" id="PF03992"/>
    </source>
</evidence>
<name>A0A1W1I4A4_9BACT</name>
<keyword evidence="3" id="KW-1185">Reference proteome</keyword>
<dbReference type="InterPro" id="IPR007138">
    <property type="entry name" value="ABM_dom"/>
</dbReference>